<evidence type="ECO:0000313" key="1">
    <source>
        <dbReference type="EMBL" id="GAI96549.1"/>
    </source>
</evidence>
<dbReference type="AlphaFoldDB" id="X1UW25"/>
<proteinExistence type="predicted"/>
<accession>X1UW25</accession>
<dbReference type="EMBL" id="BARW01023515">
    <property type="protein sequence ID" value="GAI96549.1"/>
    <property type="molecule type" value="Genomic_DNA"/>
</dbReference>
<reference evidence="1" key="1">
    <citation type="journal article" date="2014" name="Front. Microbiol.">
        <title>High frequency of phylogenetically diverse reductive dehalogenase-homologous genes in deep subseafloor sedimentary metagenomes.</title>
        <authorList>
            <person name="Kawai M."/>
            <person name="Futagami T."/>
            <person name="Toyoda A."/>
            <person name="Takaki Y."/>
            <person name="Nishi S."/>
            <person name="Hori S."/>
            <person name="Arai W."/>
            <person name="Tsubouchi T."/>
            <person name="Morono Y."/>
            <person name="Uchiyama I."/>
            <person name="Ito T."/>
            <person name="Fujiyama A."/>
            <person name="Inagaki F."/>
            <person name="Takami H."/>
        </authorList>
    </citation>
    <scope>NUCLEOTIDE SEQUENCE</scope>
    <source>
        <strain evidence="1">Expedition CK06-06</strain>
    </source>
</reference>
<gene>
    <name evidence="1" type="ORF">S12H4_38978</name>
</gene>
<organism evidence="1">
    <name type="scientific">marine sediment metagenome</name>
    <dbReference type="NCBI Taxonomy" id="412755"/>
    <lineage>
        <taxon>unclassified sequences</taxon>
        <taxon>metagenomes</taxon>
        <taxon>ecological metagenomes</taxon>
    </lineage>
</organism>
<sequence length="42" mass="4806">MNEVQGTIDKLQTTVRWDPDQSELVTILKIWAPGVTPQQLQQ</sequence>
<name>X1UW25_9ZZZZ</name>
<feature type="non-terminal residue" evidence="1">
    <location>
        <position position="42"/>
    </location>
</feature>
<protein>
    <submittedName>
        <fullName evidence="1">Uncharacterized protein</fullName>
    </submittedName>
</protein>
<comment type="caution">
    <text evidence="1">The sequence shown here is derived from an EMBL/GenBank/DDBJ whole genome shotgun (WGS) entry which is preliminary data.</text>
</comment>